<keyword evidence="4" id="KW-0456">Lyase</keyword>
<keyword evidence="2" id="KW-0479">Metal-binding</keyword>
<dbReference type="Pfam" id="PF04828">
    <property type="entry name" value="GFA"/>
    <property type="match status" value="1"/>
</dbReference>
<organism evidence="6 7">
    <name type="scientific">Caulobacter ginsengisoli</name>
    <dbReference type="NCBI Taxonomy" id="400775"/>
    <lineage>
        <taxon>Bacteria</taxon>
        <taxon>Pseudomonadati</taxon>
        <taxon>Pseudomonadota</taxon>
        <taxon>Alphaproteobacteria</taxon>
        <taxon>Caulobacterales</taxon>
        <taxon>Caulobacteraceae</taxon>
        <taxon>Caulobacter</taxon>
    </lineage>
</organism>
<dbReference type="InterPro" id="IPR006913">
    <property type="entry name" value="CENP-V/GFA"/>
</dbReference>
<sequence>MTVTLPAFPIHGGCACGAIRYEVSGAPIGVFACCCTDCQKLTGAAFSLAMPLLRERFALTRGEPATWARTAESGRVIPQRFCEDCGTRLFTEPPRGPQTVTLRPGTLDDTGWLVPAAAFWTSSAQGWTGFPEGTLLYEREPDDFMPVVQRWREMLA</sequence>
<evidence type="ECO:0000256" key="3">
    <source>
        <dbReference type="ARBA" id="ARBA00022833"/>
    </source>
</evidence>
<evidence type="ECO:0000313" key="7">
    <source>
        <dbReference type="Proteomes" id="UP001228905"/>
    </source>
</evidence>
<protein>
    <recommendedName>
        <fullName evidence="5">CENP-V/GFA domain-containing protein</fullName>
    </recommendedName>
</protein>
<dbReference type="Proteomes" id="UP001228905">
    <property type="component" value="Unassembled WGS sequence"/>
</dbReference>
<dbReference type="PANTHER" id="PTHR33337:SF40">
    <property type="entry name" value="CENP-V_GFA DOMAIN-CONTAINING PROTEIN-RELATED"/>
    <property type="match status" value="1"/>
</dbReference>
<feature type="domain" description="CENP-V/GFA" evidence="5">
    <location>
        <begin position="10"/>
        <end position="113"/>
    </location>
</feature>
<dbReference type="InterPro" id="IPR011057">
    <property type="entry name" value="Mss4-like_sf"/>
</dbReference>
<name>A0ABU0IUF8_9CAUL</name>
<keyword evidence="3" id="KW-0862">Zinc</keyword>
<dbReference type="PROSITE" id="PS51891">
    <property type="entry name" value="CENP_V_GFA"/>
    <property type="match status" value="1"/>
</dbReference>
<reference evidence="6 7" key="1">
    <citation type="submission" date="2023-07" db="EMBL/GenBank/DDBJ databases">
        <title>Genomic Encyclopedia of Type Strains, Phase IV (KMG-IV): sequencing the most valuable type-strain genomes for metagenomic binning, comparative biology and taxonomic classification.</title>
        <authorList>
            <person name="Goeker M."/>
        </authorList>
    </citation>
    <scope>NUCLEOTIDE SEQUENCE [LARGE SCALE GENOMIC DNA]</scope>
    <source>
        <strain evidence="6 7">DSM 18695</strain>
    </source>
</reference>
<dbReference type="SUPFAM" id="SSF51316">
    <property type="entry name" value="Mss4-like"/>
    <property type="match status" value="1"/>
</dbReference>
<evidence type="ECO:0000256" key="4">
    <source>
        <dbReference type="ARBA" id="ARBA00023239"/>
    </source>
</evidence>
<dbReference type="Gene3D" id="3.90.1590.10">
    <property type="entry name" value="glutathione-dependent formaldehyde- activating enzyme (gfa)"/>
    <property type="match status" value="1"/>
</dbReference>
<evidence type="ECO:0000313" key="6">
    <source>
        <dbReference type="EMBL" id="MDQ0465653.1"/>
    </source>
</evidence>
<accession>A0ABU0IUF8</accession>
<gene>
    <name evidence="6" type="ORF">QO010_003442</name>
</gene>
<comment type="caution">
    <text evidence="6">The sequence shown here is derived from an EMBL/GenBank/DDBJ whole genome shotgun (WGS) entry which is preliminary data.</text>
</comment>
<evidence type="ECO:0000259" key="5">
    <source>
        <dbReference type="PROSITE" id="PS51891"/>
    </source>
</evidence>
<dbReference type="RefSeq" id="WP_307351159.1">
    <property type="nucleotide sequence ID" value="NZ_JAUSVS010000007.1"/>
</dbReference>
<keyword evidence="7" id="KW-1185">Reference proteome</keyword>
<dbReference type="EMBL" id="JAUSVS010000007">
    <property type="protein sequence ID" value="MDQ0465653.1"/>
    <property type="molecule type" value="Genomic_DNA"/>
</dbReference>
<evidence type="ECO:0000256" key="2">
    <source>
        <dbReference type="ARBA" id="ARBA00022723"/>
    </source>
</evidence>
<dbReference type="PANTHER" id="PTHR33337">
    <property type="entry name" value="GFA DOMAIN-CONTAINING PROTEIN"/>
    <property type="match status" value="1"/>
</dbReference>
<evidence type="ECO:0000256" key="1">
    <source>
        <dbReference type="ARBA" id="ARBA00005495"/>
    </source>
</evidence>
<proteinExistence type="inferred from homology"/>
<comment type="similarity">
    <text evidence="1">Belongs to the Gfa family.</text>
</comment>